<sequence>MKIQPTFYIALIIFMASGALVLLMVYPLLKDINHSTIEILSDQDRVILVESETRELDNFKSKRKDYEPNFSKADALFVDLQNPVNFIRFLEDTASSLNIKLDINLPTLPKERTGNMPLALFQVSAKGSFLNILEFSKKLETGPYLMGIRKLAISKLTEKTADGESPSHNVNADFLLEIMGK</sequence>
<organism evidence="2 3">
    <name type="scientific">Candidatus Staskawiczbacteria bacterium RIFCSPHIGHO2_01_FULL_39_25</name>
    <dbReference type="NCBI Taxonomy" id="1802202"/>
    <lineage>
        <taxon>Bacteria</taxon>
        <taxon>Candidatus Staskawicziibacteriota</taxon>
    </lineage>
</organism>
<comment type="caution">
    <text evidence="2">The sequence shown here is derived from an EMBL/GenBank/DDBJ whole genome shotgun (WGS) entry which is preliminary data.</text>
</comment>
<evidence type="ECO:0000256" key="1">
    <source>
        <dbReference type="SAM" id="Phobius"/>
    </source>
</evidence>
<keyword evidence="1" id="KW-0812">Transmembrane</keyword>
<gene>
    <name evidence="2" type="ORF">A2730_01280</name>
</gene>
<accession>A0A1G2HMZ5</accession>
<dbReference type="AlphaFoldDB" id="A0A1G2HMZ5"/>
<name>A0A1G2HMZ5_9BACT</name>
<feature type="transmembrane region" description="Helical" evidence="1">
    <location>
        <begin position="7"/>
        <end position="29"/>
    </location>
</feature>
<dbReference type="EMBL" id="MHOO01000011">
    <property type="protein sequence ID" value="OGZ63902.1"/>
    <property type="molecule type" value="Genomic_DNA"/>
</dbReference>
<proteinExistence type="predicted"/>
<evidence type="ECO:0008006" key="4">
    <source>
        <dbReference type="Google" id="ProtNLM"/>
    </source>
</evidence>
<dbReference type="Proteomes" id="UP000176855">
    <property type="component" value="Unassembled WGS sequence"/>
</dbReference>
<evidence type="ECO:0000313" key="3">
    <source>
        <dbReference type="Proteomes" id="UP000176855"/>
    </source>
</evidence>
<reference evidence="2 3" key="1">
    <citation type="journal article" date="2016" name="Nat. Commun.">
        <title>Thousands of microbial genomes shed light on interconnected biogeochemical processes in an aquifer system.</title>
        <authorList>
            <person name="Anantharaman K."/>
            <person name="Brown C.T."/>
            <person name="Hug L.A."/>
            <person name="Sharon I."/>
            <person name="Castelle C.J."/>
            <person name="Probst A.J."/>
            <person name="Thomas B.C."/>
            <person name="Singh A."/>
            <person name="Wilkins M.J."/>
            <person name="Karaoz U."/>
            <person name="Brodie E.L."/>
            <person name="Williams K.H."/>
            <person name="Hubbard S.S."/>
            <person name="Banfield J.F."/>
        </authorList>
    </citation>
    <scope>NUCLEOTIDE SEQUENCE [LARGE SCALE GENOMIC DNA]</scope>
</reference>
<keyword evidence="1" id="KW-0472">Membrane</keyword>
<dbReference type="InterPro" id="IPR014717">
    <property type="entry name" value="Transl_elong_EF1B/ribsomal_bS6"/>
</dbReference>
<keyword evidence="1" id="KW-1133">Transmembrane helix</keyword>
<dbReference type="STRING" id="1802202.A2730_01280"/>
<dbReference type="Gene3D" id="3.30.70.60">
    <property type="match status" value="1"/>
</dbReference>
<evidence type="ECO:0000313" key="2">
    <source>
        <dbReference type="EMBL" id="OGZ63902.1"/>
    </source>
</evidence>
<protein>
    <recommendedName>
        <fullName evidence="4">Type 4a pilus biogenesis protein PilO</fullName>
    </recommendedName>
</protein>